<accession>A0A3P7IUZ8</accession>
<feature type="transmembrane region" description="Helical" evidence="6">
    <location>
        <begin position="59"/>
        <end position="81"/>
    </location>
</feature>
<dbReference type="GO" id="GO:0016020">
    <property type="term" value="C:membrane"/>
    <property type="evidence" value="ECO:0007669"/>
    <property type="project" value="UniProtKB-SubCell"/>
</dbReference>
<dbReference type="PANTHER" id="PTHR16119:SF16">
    <property type="entry name" value="TRANSMEMBRANE PROTEIN 144 HOMOLOG"/>
    <property type="match status" value="1"/>
</dbReference>
<dbReference type="AlphaFoldDB" id="A0A3P7IUZ8"/>
<evidence type="ECO:0008006" key="9">
    <source>
        <dbReference type="Google" id="ProtNLM"/>
    </source>
</evidence>
<evidence type="ECO:0000313" key="8">
    <source>
        <dbReference type="Proteomes" id="UP000270094"/>
    </source>
</evidence>
<dbReference type="Pfam" id="PF07857">
    <property type="entry name" value="TMEM144"/>
    <property type="match status" value="1"/>
</dbReference>
<dbReference type="PANTHER" id="PTHR16119">
    <property type="entry name" value="TRANSMEMBRANE PROTEIN 144"/>
    <property type="match status" value="1"/>
</dbReference>
<evidence type="ECO:0000256" key="6">
    <source>
        <dbReference type="SAM" id="Phobius"/>
    </source>
</evidence>
<comment type="subcellular location">
    <subcellularLocation>
        <location evidence="1">Membrane</location>
        <topology evidence="1">Multi-pass membrane protein</topology>
    </subcellularLocation>
</comment>
<evidence type="ECO:0000256" key="2">
    <source>
        <dbReference type="ARBA" id="ARBA00005731"/>
    </source>
</evidence>
<proteinExistence type="inferred from homology"/>
<evidence type="ECO:0000256" key="1">
    <source>
        <dbReference type="ARBA" id="ARBA00004141"/>
    </source>
</evidence>
<protein>
    <recommendedName>
        <fullName evidence="9">EamA domain-containing protein</fullName>
    </recommendedName>
</protein>
<comment type="similarity">
    <text evidence="2">Belongs to the TMEM144 family.</text>
</comment>
<evidence type="ECO:0000256" key="5">
    <source>
        <dbReference type="ARBA" id="ARBA00023136"/>
    </source>
</evidence>
<evidence type="ECO:0000256" key="3">
    <source>
        <dbReference type="ARBA" id="ARBA00022692"/>
    </source>
</evidence>
<dbReference type="InterPro" id="IPR012435">
    <property type="entry name" value="TMEM144"/>
</dbReference>
<evidence type="ECO:0000313" key="7">
    <source>
        <dbReference type="EMBL" id="VDM76771.1"/>
    </source>
</evidence>
<dbReference type="Proteomes" id="UP000270094">
    <property type="component" value="Unassembled WGS sequence"/>
</dbReference>
<reference evidence="7 8" key="1">
    <citation type="submission" date="2018-11" db="EMBL/GenBank/DDBJ databases">
        <authorList>
            <consortium name="Pathogen Informatics"/>
        </authorList>
    </citation>
    <scope>NUCLEOTIDE SEQUENCE [LARGE SCALE GENOMIC DNA]</scope>
</reference>
<dbReference type="OrthoDB" id="426527at2759"/>
<gene>
    <name evidence="7" type="ORF">SVUK_LOCUS11769</name>
</gene>
<name>A0A3P7IUZ8_STRVU</name>
<feature type="transmembrane region" description="Helical" evidence="6">
    <location>
        <begin position="20"/>
        <end position="39"/>
    </location>
</feature>
<keyword evidence="4 6" id="KW-1133">Transmembrane helix</keyword>
<keyword evidence="3 6" id="KW-0812">Transmembrane</keyword>
<feature type="transmembrane region" description="Helical" evidence="6">
    <location>
        <begin position="151"/>
        <end position="170"/>
    </location>
</feature>
<dbReference type="InterPro" id="IPR010651">
    <property type="entry name" value="Sugar_transport"/>
</dbReference>
<sequence>MVVDESGTSAHGITLTERALSFLCAMISGLFYGTMWIPISYMRSHPHEYPNAPADSISYLFSFYCGVLCTAVCIFIVYSLIMRNKPWINPSGAVPTILGGIIFSIGMSAFVTAIDNLEQAIAYPICTMAPGLVVTSWSIFYFKEITGRRNLTWLAVAYGLTLVGVILVTVSKEVSLF</sequence>
<keyword evidence="8" id="KW-1185">Reference proteome</keyword>
<keyword evidence="5 6" id="KW-0472">Membrane</keyword>
<evidence type="ECO:0000256" key="4">
    <source>
        <dbReference type="ARBA" id="ARBA00022989"/>
    </source>
</evidence>
<feature type="transmembrane region" description="Helical" evidence="6">
    <location>
        <begin position="93"/>
        <end position="114"/>
    </location>
</feature>
<dbReference type="GO" id="GO:0015144">
    <property type="term" value="F:carbohydrate transmembrane transporter activity"/>
    <property type="evidence" value="ECO:0007669"/>
    <property type="project" value="InterPro"/>
</dbReference>
<organism evidence="7 8">
    <name type="scientific">Strongylus vulgaris</name>
    <name type="common">Blood worm</name>
    <dbReference type="NCBI Taxonomy" id="40348"/>
    <lineage>
        <taxon>Eukaryota</taxon>
        <taxon>Metazoa</taxon>
        <taxon>Ecdysozoa</taxon>
        <taxon>Nematoda</taxon>
        <taxon>Chromadorea</taxon>
        <taxon>Rhabditida</taxon>
        <taxon>Rhabditina</taxon>
        <taxon>Rhabditomorpha</taxon>
        <taxon>Strongyloidea</taxon>
        <taxon>Strongylidae</taxon>
        <taxon>Strongylus</taxon>
    </lineage>
</organism>
<feature type="transmembrane region" description="Helical" evidence="6">
    <location>
        <begin position="120"/>
        <end position="142"/>
    </location>
</feature>
<dbReference type="EMBL" id="UYYB01097696">
    <property type="protein sequence ID" value="VDM76771.1"/>
    <property type="molecule type" value="Genomic_DNA"/>
</dbReference>